<gene>
    <name evidence="2" type="ORF">ECRASSUSDP1_LOCUS3423</name>
</gene>
<dbReference type="Proteomes" id="UP001295684">
    <property type="component" value="Unassembled WGS sequence"/>
</dbReference>
<keyword evidence="1" id="KW-0175">Coiled coil</keyword>
<comment type="caution">
    <text evidence="2">The sequence shown here is derived from an EMBL/GenBank/DDBJ whole genome shotgun (WGS) entry which is preliminary data.</text>
</comment>
<organism evidence="2 3">
    <name type="scientific">Euplotes crassus</name>
    <dbReference type="NCBI Taxonomy" id="5936"/>
    <lineage>
        <taxon>Eukaryota</taxon>
        <taxon>Sar</taxon>
        <taxon>Alveolata</taxon>
        <taxon>Ciliophora</taxon>
        <taxon>Intramacronucleata</taxon>
        <taxon>Spirotrichea</taxon>
        <taxon>Hypotrichia</taxon>
        <taxon>Euplotida</taxon>
        <taxon>Euplotidae</taxon>
        <taxon>Moneuplotes</taxon>
    </lineage>
</organism>
<keyword evidence="3" id="KW-1185">Reference proteome</keyword>
<reference evidence="2" key="1">
    <citation type="submission" date="2023-07" db="EMBL/GenBank/DDBJ databases">
        <authorList>
            <consortium name="AG Swart"/>
            <person name="Singh M."/>
            <person name="Singh A."/>
            <person name="Seah K."/>
            <person name="Emmerich C."/>
        </authorList>
    </citation>
    <scope>NUCLEOTIDE SEQUENCE</scope>
    <source>
        <strain evidence="2">DP1</strain>
    </source>
</reference>
<proteinExistence type="predicted"/>
<evidence type="ECO:0000313" key="2">
    <source>
        <dbReference type="EMBL" id="CAI2362105.1"/>
    </source>
</evidence>
<evidence type="ECO:0000313" key="3">
    <source>
        <dbReference type="Proteomes" id="UP001295684"/>
    </source>
</evidence>
<dbReference type="AlphaFoldDB" id="A0AAD1U680"/>
<protein>
    <submittedName>
        <fullName evidence="2">Uncharacterized protein</fullName>
    </submittedName>
</protein>
<evidence type="ECO:0000256" key="1">
    <source>
        <dbReference type="SAM" id="Coils"/>
    </source>
</evidence>
<dbReference type="EMBL" id="CAMPGE010003279">
    <property type="protein sequence ID" value="CAI2362105.1"/>
    <property type="molecule type" value="Genomic_DNA"/>
</dbReference>
<accession>A0AAD1U680</accession>
<sequence length="599" mass="70465">MINFPKSAFKPLFTASLRACSTKAPTRARLRDKVYIIPIHSEEAISKAIKVDELAKIEEYTKAMMIAINKPKKAERYIKDLLKNLRYDHIGLPAYTHLLELHSKILISLQEYEEAELQIKNTIEHSRNRMLYDPEFRIQKKVDLLTLYLHHFKAKASDFAETLINDPDMNKISFEKQAEVNFLTGIAKFYDEAVSFKKCKDYLKHALSMTLDPQKLSIILHNLAVMNFAERCYLNKGDDLTEEERFKRIGMSEQIRDKTIGTEVDDRGNLRFNPVLMPTEEKMPESLKEAIPEHIQYDIDQLFMKRMQEKEKTLLEKKEEADKKHKESQDRLIHSAHLKDKESVEYIEPTFYEDNKQWLTLSKEDIENEVIPIMFQLNDSKENSIFDKIEAKEFDVDTDFNEVIPVLFASIVYAHQDPAMRNFKTMEHLIFGDKTYSYLKNPVCFQSILLLSHILLASKDIHDFHLYQSVIYTVYFANKNSKKMQSRYFLDYANLLLAAYYQHIGQTENALQILTKIERNTTIDENKPLERLFVKLMGEVLKTNLNYSEDLPREELIAKKRLESFRKEKGISFLERYQEIKNEGNHSKWDLFFNLNLSA</sequence>
<feature type="coiled-coil region" evidence="1">
    <location>
        <begin position="304"/>
        <end position="331"/>
    </location>
</feature>
<name>A0AAD1U680_EUPCR</name>